<protein>
    <submittedName>
        <fullName evidence="3">T9SS type A sorting domain-containing protein</fullName>
    </submittedName>
</protein>
<dbReference type="InterPro" id="IPR015943">
    <property type="entry name" value="WD40/YVTN_repeat-like_dom_sf"/>
</dbReference>
<dbReference type="EMBL" id="CP034563">
    <property type="protein sequence ID" value="AZQ64834.1"/>
    <property type="molecule type" value="Genomic_DNA"/>
</dbReference>
<dbReference type="Proteomes" id="UP000267268">
    <property type="component" value="Chromosome 2"/>
</dbReference>
<dbReference type="Pfam" id="PF07494">
    <property type="entry name" value="Reg_prop"/>
    <property type="match status" value="1"/>
</dbReference>
<dbReference type="NCBIfam" id="TIGR04183">
    <property type="entry name" value="Por_Secre_tail"/>
    <property type="match status" value="1"/>
</dbReference>
<evidence type="ECO:0000313" key="3">
    <source>
        <dbReference type="EMBL" id="AZQ64834.1"/>
    </source>
</evidence>
<dbReference type="SUPFAM" id="SSF63829">
    <property type="entry name" value="Calcium-dependent phosphotriesterase"/>
    <property type="match status" value="1"/>
</dbReference>
<sequence>MLKMSFMTILFWSLTTSMCLSFNKSSGNRINQLNETSIIEVNGSFDEINVKQGFLSRLVSFDTMFSTSSDVALQYEVSSNNDSIVIVEFTNDELFNINILEIGKVGATSILLSAIIPDEDTLTVEIPVIVRERLIYQKPINGLWYWKGFEQAQIDLTESFIGSDSSTILYDLNIENTEIITAELSADGNIILMNEGSTIGETTFSLNAFIPNMDTLSIEIPVEVLAGNSLFQVTTLNTGANNLISSKINNSKLLDSSNYIMVAHSGYSIFNGKTFESFNFDYLTDFGNNITVFEEDEQLIFINYGGIRFVSGEEVTVLNDIVNDSPSRFYGVKKHSEESFYLAASDGNHTEIEIYQTADFKEFNSQLSYTLSENEVVTGFGMVDTEEFFIFLNTSVKHYKNGEWFTLGEQNYRYNRISELYKSANGNYYLKGENAILKYDGSEITVLYDANIATVNINTEKDELIGLTDRYNLFVIDLNTDIIQQVHHNIWEDIEKVKYPFDNRDWIDSKQVSYFGENGFLLSTNDGLFVVENRNNLKGTHSIYTTYDGLPNNEIIKIYQGKESDIWYYTGGGISKLSNDKWNFKGEDTFLKYVDREGNAWSGGDNSLIKITPNDEVIDYSLYLNGGSTVAVTILSDEKIYVSTLGSGIVFTEDEINWEYITTESGLLSNNIKDVFIDSKGRTWVLYFPIDDTGKSVTVIENGNYTHFDQEDLTNNWVNDVIEDNSGNIWLATYSGLIKYNLSNEWEEKQDVFPNGKSDGLETFKKDNSGNIWMLYSRTEELGVSVMQDEKITHLSEDEGLFSNSVTDVVFIASNSSNSRTNSSTEQVILGGTKGISRLTMNFLNSDSSSDEDKDTEEDEEPIDGDVTDIKGIESEIIKIYPNPASDILNIQFPSDAKNSQLTIRTYTGTVLFDKQLNIYNSTYTMDISSFIKGLYLIEINTGKVFKKTKFLKQ</sequence>
<dbReference type="AlphaFoldDB" id="A0A3S9P9I6"/>
<dbReference type="OrthoDB" id="2985529at2"/>
<evidence type="ECO:0000259" key="2">
    <source>
        <dbReference type="Pfam" id="PF18962"/>
    </source>
</evidence>
<evidence type="ECO:0000313" key="4">
    <source>
        <dbReference type="Proteomes" id="UP000267268"/>
    </source>
</evidence>
<dbReference type="InterPro" id="IPR026444">
    <property type="entry name" value="Secre_tail"/>
</dbReference>
<feature type="region of interest" description="Disordered" evidence="1">
    <location>
        <begin position="846"/>
        <end position="866"/>
    </location>
</feature>
<dbReference type="KEGG" id="fll:EI427_21655"/>
<dbReference type="Gene3D" id="2.130.10.10">
    <property type="entry name" value="YVTN repeat-like/Quinoprotein amine dehydrogenase"/>
    <property type="match status" value="2"/>
</dbReference>
<proteinExistence type="predicted"/>
<dbReference type="InterPro" id="IPR011110">
    <property type="entry name" value="Reg_prop"/>
</dbReference>
<reference evidence="3 4" key="1">
    <citation type="submission" date="2018-12" db="EMBL/GenBank/DDBJ databases">
        <title>Flammeovirga pectinis sp. nov., isolated from the gut of the Korean scallop, Patinopecten yessoensis.</title>
        <authorList>
            <person name="Bae J.-W."/>
            <person name="Jeong Y.-S."/>
            <person name="Kang W."/>
        </authorList>
    </citation>
    <scope>NUCLEOTIDE SEQUENCE [LARGE SCALE GENOMIC DNA]</scope>
    <source>
        <strain evidence="3 4">L12M1</strain>
    </source>
</reference>
<dbReference type="Pfam" id="PF18962">
    <property type="entry name" value="Por_Secre_tail"/>
    <property type="match status" value="1"/>
</dbReference>
<name>A0A3S9P9I6_9BACT</name>
<feature type="compositionally biased region" description="Acidic residues" evidence="1">
    <location>
        <begin position="849"/>
        <end position="866"/>
    </location>
</feature>
<feature type="domain" description="Secretion system C-terminal sorting" evidence="2">
    <location>
        <begin position="880"/>
        <end position="948"/>
    </location>
</feature>
<evidence type="ECO:0000256" key="1">
    <source>
        <dbReference type="SAM" id="MobiDB-lite"/>
    </source>
</evidence>
<gene>
    <name evidence="3" type="ORF">EI427_21655</name>
</gene>
<organism evidence="3 4">
    <name type="scientific">Flammeovirga pectinis</name>
    <dbReference type="NCBI Taxonomy" id="2494373"/>
    <lineage>
        <taxon>Bacteria</taxon>
        <taxon>Pseudomonadati</taxon>
        <taxon>Bacteroidota</taxon>
        <taxon>Cytophagia</taxon>
        <taxon>Cytophagales</taxon>
        <taxon>Flammeovirgaceae</taxon>
        <taxon>Flammeovirga</taxon>
    </lineage>
</organism>
<accession>A0A3S9P9I6</accession>
<keyword evidence="4" id="KW-1185">Reference proteome</keyword>